<proteinExistence type="predicted"/>
<gene>
    <name evidence="1" type="ORF">Vadar_018285</name>
</gene>
<evidence type="ECO:0000313" key="1">
    <source>
        <dbReference type="EMBL" id="KAH7843567.1"/>
    </source>
</evidence>
<comment type="caution">
    <text evidence="1">The sequence shown here is derived from an EMBL/GenBank/DDBJ whole genome shotgun (WGS) entry which is preliminary data.</text>
</comment>
<accession>A0ACB7XS38</accession>
<sequence>MGILDSIYSATYSAYSATEKAKQIAPDLTPVTAACRSSCNYSWTAVTKVNSVIVENVVPTLNYHVYDEQGREKTGRVAVSFAKHAAFEGLKWVPGGVPMWNIVSRSLRDAKTEDYNKELVKKLQDLEDRIDRLERESSGSKNIPDDVKLEREASVFKMNQTDVKFETRVVPCSNSNTNLKPDDVIRVFMMKEVYGRNMFDYLVAPGVRHGKISRKEP</sequence>
<reference evidence="1 2" key="1">
    <citation type="journal article" date="2021" name="Hortic Res">
        <title>High-quality reference genome and annotation aids understanding of berry development for evergreen blueberry (Vaccinium darrowii).</title>
        <authorList>
            <person name="Yu J."/>
            <person name="Hulse-Kemp A.M."/>
            <person name="Babiker E."/>
            <person name="Staton M."/>
        </authorList>
    </citation>
    <scope>NUCLEOTIDE SEQUENCE [LARGE SCALE GENOMIC DNA]</scope>
    <source>
        <strain evidence="2">cv. NJ 8807/NJ 8810</strain>
        <tissue evidence="1">Young leaf</tissue>
    </source>
</reference>
<keyword evidence="2" id="KW-1185">Reference proteome</keyword>
<dbReference type="Proteomes" id="UP000828048">
    <property type="component" value="Chromosome 1"/>
</dbReference>
<protein>
    <submittedName>
        <fullName evidence="1">Uncharacterized protein</fullName>
    </submittedName>
</protein>
<evidence type="ECO:0000313" key="2">
    <source>
        <dbReference type="Proteomes" id="UP000828048"/>
    </source>
</evidence>
<dbReference type="EMBL" id="CM037151">
    <property type="protein sequence ID" value="KAH7843567.1"/>
    <property type="molecule type" value="Genomic_DNA"/>
</dbReference>
<organism evidence="1 2">
    <name type="scientific">Vaccinium darrowii</name>
    <dbReference type="NCBI Taxonomy" id="229202"/>
    <lineage>
        <taxon>Eukaryota</taxon>
        <taxon>Viridiplantae</taxon>
        <taxon>Streptophyta</taxon>
        <taxon>Embryophyta</taxon>
        <taxon>Tracheophyta</taxon>
        <taxon>Spermatophyta</taxon>
        <taxon>Magnoliopsida</taxon>
        <taxon>eudicotyledons</taxon>
        <taxon>Gunneridae</taxon>
        <taxon>Pentapetalae</taxon>
        <taxon>asterids</taxon>
        <taxon>Ericales</taxon>
        <taxon>Ericaceae</taxon>
        <taxon>Vaccinioideae</taxon>
        <taxon>Vaccinieae</taxon>
        <taxon>Vaccinium</taxon>
    </lineage>
</organism>
<name>A0ACB7XS38_9ERIC</name>